<feature type="domain" description="C2H2-type" evidence="11">
    <location>
        <begin position="336"/>
        <end position="363"/>
    </location>
</feature>
<feature type="domain" description="C2H2-type" evidence="11">
    <location>
        <begin position="307"/>
        <end position="335"/>
    </location>
</feature>
<dbReference type="Gene3D" id="3.30.160.60">
    <property type="entry name" value="Classic Zinc Finger"/>
    <property type="match status" value="4"/>
</dbReference>
<name>A0A8S1D809_9INSE</name>
<feature type="domain" description="C2H2-type" evidence="11">
    <location>
        <begin position="392"/>
        <end position="420"/>
    </location>
</feature>
<protein>
    <recommendedName>
        <fullName evidence="11">C2H2-type domain-containing protein</fullName>
    </recommendedName>
</protein>
<comment type="caution">
    <text evidence="12">The sequence shown here is derived from an EMBL/GenBank/DDBJ whole genome shotgun (WGS) entry which is preliminary data.</text>
</comment>
<evidence type="ECO:0000256" key="1">
    <source>
        <dbReference type="ARBA" id="ARBA00004123"/>
    </source>
</evidence>
<feature type="domain" description="C2H2-type" evidence="11">
    <location>
        <begin position="188"/>
        <end position="215"/>
    </location>
</feature>
<accession>A0A8S1D809</accession>
<dbReference type="SUPFAM" id="SSF57667">
    <property type="entry name" value="beta-beta-alpha zinc fingers"/>
    <property type="match status" value="3"/>
</dbReference>
<dbReference type="FunFam" id="3.30.160.60:FF:000322">
    <property type="entry name" value="GDNF-inducible zinc finger protein 1"/>
    <property type="match status" value="1"/>
</dbReference>
<dbReference type="PANTHER" id="PTHR24379">
    <property type="entry name" value="KRAB AND ZINC FINGER DOMAIN-CONTAINING"/>
    <property type="match status" value="1"/>
</dbReference>
<evidence type="ECO:0000313" key="13">
    <source>
        <dbReference type="Proteomes" id="UP000494165"/>
    </source>
</evidence>
<dbReference type="EMBL" id="CADEPI010000196">
    <property type="protein sequence ID" value="CAB3379902.1"/>
    <property type="molecule type" value="Genomic_DNA"/>
</dbReference>
<keyword evidence="7" id="KW-0238">DNA-binding</keyword>
<dbReference type="AlphaFoldDB" id="A0A8S1D809"/>
<evidence type="ECO:0000256" key="9">
    <source>
        <dbReference type="ARBA" id="ARBA00023242"/>
    </source>
</evidence>
<evidence type="ECO:0000256" key="5">
    <source>
        <dbReference type="ARBA" id="ARBA00022833"/>
    </source>
</evidence>
<dbReference type="GO" id="GO:0003677">
    <property type="term" value="F:DNA binding"/>
    <property type="evidence" value="ECO:0007669"/>
    <property type="project" value="UniProtKB-KW"/>
</dbReference>
<keyword evidence="6" id="KW-0805">Transcription regulation</keyword>
<sequence length="522" mass="59565">MEEAYKNDTLGIQNLLMLQLLDAASFEACDDLNLPIIENTLITDSKGDAQENESSEDEFVDVEGGCDLLKADLLPPCKSLQAPSVEQDKTNPVFCGKCDLPFNNIDDCRNHIEKVHESPLLENSANEQQEKNKNKLIKVPLQMKCKRNILEISKLAKPVAAIFDKEMTASSEHKVEIRVQISEACENFRCEICSLNFDRAESLKWHKDCHIPRKPGFSCLHCKKYCRTWADCSAHLWKSHKTDLRRFVCDICNSKFTKRFMMINHFKKHLGIYSYACTLCGKKFSQNSQLKQHKLTHIPVSDRPTKKDCPICFNTYVDHRSLRKHIHEVHGTEKSYVCPTCDFRANGAAALRSHQRSHLTEKSLKCDQCSFETVYKESLRRHKMLHSNSKKYQCPFCNASFIQSAGLKKHLLRKHSDKPGLVKICSKCPFSTINEDVYKNHFLRTHSKETTTGVAQPASEFDGITLDCLIPLTDKNEPESKNLNAELPLGISELYDCSQRSSSPSYFDVLPSELVETYSNPM</sequence>
<evidence type="ECO:0000256" key="6">
    <source>
        <dbReference type="ARBA" id="ARBA00023015"/>
    </source>
</evidence>
<gene>
    <name evidence="12" type="ORF">CLODIP_2_CD00038</name>
</gene>
<evidence type="ECO:0000256" key="3">
    <source>
        <dbReference type="ARBA" id="ARBA00022737"/>
    </source>
</evidence>
<keyword evidence="9" id="KW-0539">Nucleus</keyword>
<dbReference type="PANTHER" id="PTHR24379:SF121">
    <property type="entry name" value="C2H2-TYPE DOMAIN-CONTAINING PROTEIN"/>
    <property type="match status" value="1"/>
</dbReference>
<feature type="domain" description="C2H2-type" evidence="11">
    <location>
        <begin position="275"/>
        <end position="297"/>
    </location>
</feature>
<organism evidence="12 13">
    <name type="scientific">Cloeon dipterum</name>
    <dbReference type="NCBI Taxonomy" id="197152"/>
    <lineage>
        <taxon>Eukaryota</taxon>
        <taxon>Metazoa</taxon>
        <taxon>Ecdysozoa</taxon>
        <taxon>Arthropoda</taxon>
        <taxon>Hexapoda</taxon>
        <taxon>Insecta</taxon>
        <taxon>Pterygota</taxon>
        <taxon>Palaeoptera</taxon>
        <taxon>Ephemeroptera</taxon>
        <taxon>Pisciforma</taxon>
        <taxon>Baetidae</taxon>
        <taxon>Cloeon</taxon>
    </lineage>
</organism>
<evidence type="ECO:0000256" key="8">
    <source>
        <dbReference type="ARBA" id="ARBA00023163"/>
    </source>
</evidence>
<reference evidence="12 13" key="1">
    <citation type="submission" date="2020-04" db="EMBL/GenBank/DDBJ databases">
        <authorList>
            <person name="Alioto T."/>
            <person name="Alioto T."/>
            <person name="Gomez Garrido J."/>
        </authorList>
    </citation>
    <scope>NUCLEOTIDE SEQUENCE [LARGE SCALE GENOMIC DNA]</scope>
</reference>
<dbReference type="GO" id="GO:0005634">
    <property type="term" value="C:nucleus"/>
    <property type="evidence" value="ECO:0007669"/>
    <property type="project" value="UniProtKB-SubCell"/>
</dbReference>
<dbReference type="SMART" id="SM00355">
    <property type="entry name" value="ZnF_C2H2"/>
    <property type="match status" value="10"/>
</dbReference>
<dbReference type="InterPro" id="IPR036236">
    <property type="entry name" value="Znf_C2H2_sf"/>
</dbReference>
<dbReference type="Pfam" id="PF00096">
    <property type="entry name" value="zf-C2H2"/>
    <property type="match status" value="2"/>
</dbReference>
<evidence type="ECO:0000259" key="11">
    <source>
        <dbReference type="PROSITE" id="PS50157"/>
    </source>
</evidence>
<dbReference type="OrthoDB" id="6077919at2759"/>
<evidence type="ECO:0000256" key="10">
    <source>
        <dbReference type="PROSITE-ProRule" id="PRU00042"/>
    </source>
</evidence>
<dbReference type="PROSITE" id="PS50157">
    <property type="entry name" value="ZINC_FINGER_C2H2_2"/>
    <property type="match status" value="7"/>
</dbReference>
<dbReference type="GO" id="GO:0008270">
    <property type="term" value="F:zinc ion binding"/>
    <property type="evidence" value="ECO:0007669"/>
    <property type="project" value="UniProtKB-KW"/>
</dbReference>
<comment type="subcellular location">
    <subcellularLocation>
        <location evidence="1">Nucleus</location>
    </subcellularLocation>
</comment>
<keyword evidence="13" id="KW-1185">Reference proteome</keyword>
<proteinExistence type="predicted"/>
<dbReference type="PROSITE" id="PS00028">
    <property type="entry name" value="ZINC_FINGER_C2H2_1"/>
    <property type="match status" value="4"/>
</dbReference>
<keyword evidence="8" id="KW-0804">Transcription</keyword>
<evidence type="ECO:0000256" key="4">
    <source>
        <dbReference type="ARBA" id="ARBA00022771"/>
    </source>
</evidence>
<dbReference type="InterPro" id="IPR013087">
    <property type="entry name" value="Znf_C2H2_type"/>
</dbReference>
<keyword evidence="4 10" id="KW-0863">Zinc-finger</keyword>
<evidence type="ECO:0000313" key="12">
    <source>
        <dbReference type="EMBL" id="CAB3379902.1"/>
    </source>
</evidence>
<keyword evidence="2" id="KW-0479">Metal-binding</keyword>
<evidence type="ECO:0000256" key="2">
    <source>
        <dbReference type="ARBA" id="ARBA00022723"/>
    </source>
</evidence>
<dbReference type="Proteomes" id="UP000494165">
    <property type="component" value="Unassembled WGS sequence"/>
</dbReference>
<feature type="domain" description="C2H2-type" evidence="11">
    <location>
        <begin position="364"/>
        <end position="391"/>
    </location>
</feature>
<feature type="domain" description="C2H2-type" evidence="11">
    <location>
        <begin position="247"/>
        <end position="274"/>
    </location>
</feature>
<evidence type="ECO:0000256" key="7">
    <source>
        <dbReference type="ARBA" id="ARBA00023125"/>
    </source>
</evidence>
<keyword evidence="5" id="KW-0862">Zinc</keyword>
<keyword evidence="3" id="KW-0677">Repeat</keyword>